<dbReference type="SUPFAM" id="SSF81383">
    <property type="entry name" value="F-box domain"/>
    <property type="match status" value="1"/>
</dbReference>
<dbReference type="Pfam" id="PF00646">
    <property type="entry name" value="F-box"/>
    <property type="match status" value="1"/>
</dbReference>
<keyword evidence="3" id="KW-1185">Reference proteome</keyword>
<dbReference type="InterPro" id="IPR036047">
    <property type="entry name" value="F-box-like_dom_sf"/>
</dbReference>
<dbReference type="VEuPathDB" id="FungiDB:CC1G_06128"/>
<dbReference type="AlphaFoldDB" id="A8PA96"/>
<dbReference type="KEGG" id="cci:CC1G_06128"/>
<dbReference type="RefSeq" id="XP_001839938.2">
    <property type="nucleotide sequence ID" value="XM_001839886.2"/>
</dbReference>
<feature type="domain" description="F-box" evidence="1">
    <location>
        <begin position="5"/>
        <end position="51"/>
    </location>
</feature>
<dbReference type="InterPro" id="IPR001810">
    <property type="entry name" value="F-box_dom"/>
</dbReference>
<dbReference type="OrthoDB" id="3068749at2759"/>
<dbReference type="HOGENOM" id="CLU_1496122_0_0_1"/>
<sequence>MDLGPPGFTGLPEELIIAVMQYLELQDVLYLRECCRMLCNLSKERSVWVALLNRYYETSFHQPFLLSKPLANCTALDINKRIMRRWTGLDKQESPSSRPDVFTVGTPLHGRCTHMLFLPFGHFFVFHDEDGAARGLASKSYVHPPAPHTFPVPSQIYRASIEDRLFPRAFNMAVIHQHYD</sequence>
<dbReference type="Proteomes" id="UP000001861">
    <property type="component" value="Unassembled WGS sequence"/>
</dbReference>
<dbReference type="PROSITE" id="PS50181">
    <property type="entry name" value="FBOX"/>
    <property type="match status" value="1"/>
</dbReference>
<evidence type="ECO:0000313" key="2">
    <source>
        <dbReference type="EMBL" id="EAU81917.2"/>
    </source>
</evidence>
<protein>
    <recommendedName>
        <fullName evidence="1">F-box domain-containing protein</fullName>
    </recommendedName>
</protein>
<dbReference type="EMBL" id="AACS02000002">
    <property type="protein sequence ID" value="EAU81917.2"/>
    <property type="molecule type" value="Genomic_DNA"/>
</dbReference>
<gene>
    <name evidence="2" type="ORF">CC1G_06128</name>
</gene>
<comment type="caution">
    <text evidence="2">The sequence shown here is derived from an EMBL/GenBank/DDBJ whole genome shotgun (WGS) entry which is preliminary data.</text>
</comment>
<dbReference type="InParanoid" id="A8PA96"/>
<evidence type="ECO:0000259" key="1">
    <source>
        <dbReference type="PROSITE" id="PS50181"/>
    </source>
</evidence>
<proteinExistence type="predicted"/>
<name>A8PA96_COPC7</name>
<accession>A8PA96</accession>
<dbReference type="Gene3D" id="1.20.1280.50">
    <property type="match status" value="1"/>
</dbReference>
<reference evidence="2 3" key="1">
    <citation type="journal article" date="2010" name="Proc. Natl. Acad. Sci. U.S.A.">
        <title>Insights into evolution of multicellular fungi from the assembled chromosomes of the mushroom Coprinopsis cinerea (Coprinus cinereus).</title>
        <authorList>
            <person name="Stajich J.E."/>
            <person name="Wilke S.K."/>
            <person name="Ahren D."/>
            <person name="Au C.H."/>
            <person name="Birren B.W."/>
            <person name="Borodovsky M."/>
            <person name="Burns C."/>
            <person name="Canback B."/>
            <person name="Casselton L.A."/>
            <person name="Cheng C.K."/>
            <person name="Deng J."/>
            <person name="Dietrich F.S."/>
            <person name="Fargo D.C."/>
            <person name="Farman M.L."/>
            <person name="Gathman A.C."/>
            <person name="Goldberg J."/>
            <person name="Guigo R."/>
            <person name="Hoegger P.J."/>
            <person name="Hooker J.B."/>
            <person name="Huggins A."/>
            <person name="James T.Y."/>
            <person name="Kamada T."/>
            <person name="Kilaru S."/>
            <person name="Kodira C."/>
            <person name="Kues U."/>
            <person name="Kupfer D."/>
            <person name="Kwan H.S."/>
            <person name="Lomsadze A."/>
            <person name="Li W."/>
            <person name="Lilly W.W."/>
            <person name="Ma L.J."/>
            <person name="Mackey A.J."/>
            <person name="Manning G."/>
            <person name="Martin F."/>
            <person name="Muraguchi H."/>
            <person name="Natvig D.O."/>
            <person name="Palmerini H."/>
            <person name="Ramesh M.A."/>
            <person name="Rehmeyer C.J."/>
            <person name="Roe B.A."/>
            <person name="Shenoy N."/>
            <person name="Stanke M."/>
            <person name="Ter-Hovhannisyan V."/>
            <person name="Tunlid A."/>
            <person name="Velagapudi R."/>
            <person name="Vision T.J."/>
            <person name="Zeng Q."/>
            <person name="Zolan M.E."/>
            <person name="Pukkila P.J."/>
        </authorList>
    </citation>
    <scope>NUCLEOTIDE SEQUENCE [LARGE SCALE GENOMIC DNA]</scope>
    <source>
        <strain evidence="3">Okayama-7 / 130 / ATCC MYA-4618 / FGSC 9003</strain>
    </source>
</reference>
<dbReference type="SMART" id="SM00256">
    <property type="entry name" value="FBOX"/>
    <property type="match status" value="1"/>
</dbReference>
<evidence type="ECO:0000313" key="3">
    <source>
        <dbReference type="Proteomes" id="UP000001861"/>
    </source>
</evidence>
<organism evidence="2 3">
    <name type="scientific">Coprinopsis cinerea (strain Okayama-7 / 130 / ATCC MYA-4618 / FGSC 9003)</name>
    <name type="common">Inky cap fungus</name>
    <name type="synonym">Hormographiella aspergillata</name>
    <dbReference type="NCBI Taxonomy" id="240176"/>
    <lineage>
        <taxon>Eukaryota</taxon>
        <taxon>Fungi</taxon>
        <taxon>Dikarya</taxon>
        <taxon>Basidiomycota</taxon>
        <taxon>Agaricomycotina</taxon>
        <taxon>Agaricomycetes</taxon>
        <taxon>Agaricomycetidae</taxon>
        <taxon>Agaricales</taxon>
        <taxon>Agaricineae</taxon>
        <taxon>Psathyrellaceae</taxon>
        <taxon>Coprinopsis</taxon>
    </lineage>
</organism>
<dbReference type="GeneID" id="6016561"/>